<keyword evidence="3" id="KW-0285">Flavoprotein</keyword>
<keyword evidence="4" id="KW-0479">Metal-binding</keyword>
<feature type="domain" description="4Fe-4S ferredoxin-type" evidence="11">
    <location>
        <begin position="527"/>
        <end position="556"/>
    </location>
</feature>
<dbReference type="EMBL" id="FPKV01000003">
    <property type="protein sequence ID" value="SFZ93611.1"/>
    <property type="molecule type" value="Genomic_DNA"/>
</dbReference>
<dbReference type="SUPFAM" id="SSF46548">
    <property type="entry name" value="alpha-helical ferredoxin"/>
    <property type="match status" value="1"/>
</dbReference>
<dbReference type="InterPro" id="IPR016167">
    <property type="entry name" value="FAD-bd_PCMH_sub1"/>
</dbReference>
<keyword evidence="14" id="KW-1185">Reference proteome</keyword>
<evidence type="ECO:0000259" key="12">
    <source>
        <dbReference type="PROSITE" id="PS51387"/>
    </source>
</evidence>
<reference evidence="13 14" key="1">
    <citation type="submission" date="2016-10" db="EMBL/GenBank/DDBJ databases">
        <authorList>
            <person name="de Groot N.N."/>
        </authorList>
    </citation>
    <scope>NUCLEOTIDE SEQUENCE [LARGE SCALE GENOMIC DNA]</scope>
    <source>
        <strain evidence="13 14">DSM 18180</strain>
    </source>
</reference>
<protein>
    <recommendedName>
        <fullName evidence="10">D-lactate dehydrogenase (cytochrome)</fullName>
        <ecNumber evidence="10">1.1.2.4</ecNumber>
    </recommendedName>
</protein>
<comment type="similarity">
    <text evidence="2">Belongs to the FAD-binding oxidoreductase/transferase type 4 family.</text>
</comment>
<evidence type="ECO:0000259" key="11">
    <source>
        <dbReference type="PROSITE" id="PS51379"/>
    </source>
</evidence>
<dbReference type="EC" id="1.1.2.4" evidence="10"/>
<dbReference type="Pfam" id="PF01565">
    <property type="entry name" value="FAD_binding_4"/>
    <property type="match status" value="1"/>
</dbReference>
<gene>
    <name evidence="13" type="ORF">SAMN05428642_103232</name>
</gene>
<keyword evidence="7" id="KW-0560">Oxidoreductase</keyword>
<dbReference type="InterPro" id="IPR016164">
    <property type="entry name" value="FAD-linked_Oxase-like_C"/>
</dbReference>
<dbReference type="InterPro" id="IPR009051">
    <property type="entry name" value="Helical_ferredxn"/>
</dbReference>
<dbReference type="InterPro" id="IPR036318">
    <property type="entry name" value="FAD-bd_PCMH-like_sf"/>
</dbReference>
<dbReference type="PROSITE" id="PS00198">
    <property type="entry name" value="4FE4S_FER_1"/>
    <property type="match status" value="1"/>
</dbReference>
<dbReference type="Gene3D" id="3.30.465.10">
    <property type="match status" value="1"/>
</dbReference>
<dbReference type="InterPro" id="IPR017896">
    <property type="entry name" value="4Fe4S_Fe-S-bd"/>
</dbReference>
<dbReference type="Gene3D" id="3.30.70.2740">
    <property type="match status" value="1"/>
</dbReference>
<dbReference type="GO" id="GO:0008720">
    <property type="term" value="F:D-lactate dehydrogenase (NAD+) activity"/>
    <property type="evidence" value="ECO:0007669"/>
    <property type="project" value="TreeGrafter"/>
</dbReference>
<evidence type="ECO:0000256" key="2">
    <source>
        <dbReference type="ARBA" id="ARBA00008000"/>
    </source>
</evidence>
<dbReference type="PANTHER" id="PTHR11748">
    <property type="entry name" value="D-LACTATE DEHYDROGENASE"/>
    <property type="match status" value="1"/>
</dbReference>
<dbReference type="PROSITE" id="PS51379">
    <property type="entry name" value="4FE4S_FER_2"/>
    <property type="match status" value="1"/>
</dbReference>
<dbReference type="RefSeq" id="WP_072402859.1">
    <property type="nucleotide sequence ID" value="NZ_FPKV01000003.1"/>
</dbReference>
<keyword evidence="6" id="KW-0809">Transit peptide</keyword>
<organism evidence="13 14">
    <name type="scientific">Flaviramulus basaltis</name>
    <dbReference type="NCBI Taxonomy" id="369401"/>
    <lineage>
        <taxon>Bacteria</taxon>
        <taxon>Pseudomonadati</taxon>
        <taxon>Bacteroidota</taxon>
        <taxon>Flavobacteriia</taxon>
        <taxon>Flavobacteriales</taxon>
        <taxon>Flavobacteriaceae</taxon>
        <taxon>Flaviramulus</taxon>
    </lineage>
</organism>
<dbReference type="OrthoDB" id="9767256at2"/>
<evidence type="ECO:0000256" key="3">
    <source>
        <dbReference type="ARBA" id="ARBA00022630"/>
    </source>
</evidence>
<evidence type="ECO:0000313" key="14">
    <source>
        <dbReference type="Proteomes" id="UP000182544"/>
    </source>
</evidence>
<dbReference type="SUPFAM" id="SSF56176">
    <property type="entry name" value="FAD-binding/transporter-associated domain-like"/>
    <property type="match status" value="1"/>
</dbReference>
<keyword evidence="9" id="KW-0411">Iron-sulfur</keyword>
<dbReference type="InterPro" id="IPR017900">
    <property type="entry name" value="4Fe4S_Fe_S_CS"/>
</dbReference>
<dbReference type="InterPro" id="IPR016169">
    <property type="entry name" value="FAD-bd_PCMH_sub2"/>
</dbReference>
<dbReference type="Gene3D" id="3.30.43.10">
    <property type="entry name" value="Uridine Diphospho-n-acetylenolpyruvylglucosamine Reductase, domain 2"/>
    <property type="match status" value="1"/>
</dbReference>
<dbReference type="GO" id="GO:0046872">
    <property type="term" value="F:metal ion binding"/>
    <property type="evidence" value="ECO:0007669"/>
    <property type="project" value="UniProtKB-KW"/>
</dbReference>
<dbReference type="Gene3D" id="1.10.1060.10">
    <property type="entry name" value="Alpha-helical ferredoxin"/>
    <property type="match status" value="1"/>
</dbReference>
<dbReference type="Pfam" id="PF02913">
    <property type="entry name" value="FAD-oxidase_C"/>
    <property type="match status" value="1"/>
</dbReference>
<dbReference type="InterPro" id="IPR016166">
    <property type="entry name" value="FAD-bd_PCMH"/>
</dbReference>
<dbReference type="PROSITE" id="PS51387">
    <property type="entry name" value="FAD_PCMH"/>
    <property type="match status" value="1"/>
</dbReference>
<evidence type="ECO:0000256" key="6">
    <source>
        <dbReference type="ARBA" id="ARBA00022946"/>
    </source>
</evidence>
<evidence type="ECO:0000256" key="1">
    <source>
        <dbReference type="ARBA" id="ARBA00001974"/>
    </source>
</evidence>
<dbReference type="GO" id="GO:0004458">
    <property type="term" value="F:D-lactate dehydrogenase (cytochrome) activity"/>
    <property type="evidence" value="ECO:0007669"/>
    <property type="project" value="UniProtKB-EC"/>
</dbReference>
<dbReference type="STRING" id="369401.SAMN05428642_103232"/>
<sequence length="941" mass="105516">MNIKLELEKILPNNRVKTRYLELVSFASDAGFYHLVPKAVVRPINEEEIIDLFKFSQKHAIPLVFRAGGTSLSGQSITDGILVDLSSSWNKINVEENGNTVRLQPGITGAMVNAYLKKFSRKIGPDPASISAAMVGGIVSNNSSGMCCGVKLNSYHTVNYLRFILPNGNTYSTEIKEDYTRFEEIEYKLFTNLSNLRAKILTNPELHDKIRKKYLTKNTVGYSLNAFIDFKHPLDILAHLLIGAEGTLAFISEVVLKTVPDYSHKSTALLYFSTISDACNAIVPLNNSGALMVELMDRASLRAVENMESIPDFVKTLPEFAAALLIEYQENNIEELHKKVEFFLKSSSSLNLLKTIEFTSVPSEMAFLWKVRKGLFPAVGAIRASGTTVILEDVAFPVEKMSNAIVDLQQLFIKHNYNNAIIFGHAKDGNIHFVVTQSFNSEKEIKRYDLFIKDVVKLVIEKYDGTLKAEHGTGRNMAPFVETEWGGLGYEIMKILKQSIDPYLLLNPGVIINDDKNTHIKNLKELPTVESEVDTCIECGYCEHKCPSKNLTTTPRRRIVVRRALKKLKNEGDKENYKLLKKQYKYDGLDTCAVDGLCATACPVDINTGDLVKRLRRENHSSISNSVALIVAKNFNIVQWVIRTGIKSGMAINNVFGKKSMNKLTTQIRKVIPNTPLWTSQMISPPKLLVLKSNTLKNKNESKIIYFPSCISRLLGTYEEKEKNIMETFISVCEKSGISLSVLKNANNSCCGQIFSSKGHQDAYNYTANIIVEKLWNATQSGIIPVVIDVSSCAYSLKQLSSVLNIVNKEKYQKLKIYDAVEFLHNMVLPQIQIKQRKNNIILHSVCALEKMKIEDKFLKIAKHFAKDVILPKTNGCCGMAGDRGFLFPELTKSAINTEKQEVQNVSCDGYYASTKTCEMALSEAINKNYESILYLADECI</sequence>
<proteinExistence type="inferred from homology"/>
<evidence type="ECO:0000313" key="13">
    <source>
        <dbReference type="EMBL" id="SFZ93611.1"/>
    </source>
</evidence>
<name>A0A1K2IPI8_9FLAO</name>
<keyword evidence="5" id="KW-0274">FAD</keyword>
<evidence type="ECO:0000256" key="4">
    <source>
        <dbReference type="ARBA" id="ARBA00022723"/>
    </source>
</evidence>
<evidence type="ECO:0000256" key="5">
    <source>
        <dbReference type="ARBA" id="ARBA00022827"/>
    </source>
</evidence>
<dbReference type="GO" id="GO:0051536">
    <property type="term" value="F:iron-sulfur cluster binding"/>
    <property type="evidence" value="ECO:0007669"/>
    <property type="project" value="UniProtKB-KW"/>
</dbReference>
<dbReference type="Proteomes" id="UP000182544">
    <property type="component" value="Unassembled WGS sequence"/>
</dbReference>
<keyword evidence="8" id="KW-0408">Iron</keyword>
<evidence type="ECO:0000256" key="9">
    <source>
        <dbReference type="ARBA" id="ARBA00023014"/>
    </source>
</evidence>
<evidence type="ECO:0000256" key="8">
    <source>
        <dbReference type="ARBA" id="ARBA00023004"/>
    </source>
</evidence>
<dbReference type="GO" id="GO:0071949">
    <property type="term" value="F:FAD binding"/>
    <property type="evidence" value="ECO:0007669"/>
    <property type="project" value="InterPro"/>
</dbReference>
<comment type="cofactor">
    <cofactor evidence="1">
        <name>FAD</name>
        <dbReference type="ChEBI" id="CHEBI:57692"/>
    </cofactor>
</comment>
<feature type="domain" description="FAD-binding PCMH-type" evidence="12">
    <location>
        <begin position="33"/>
        <end position="261"/>
    </location>
</feature>
<dbReference type="SUPFAM" id="SSF55103">
    <property type="entry name" value="FAD-linked oxidases, C-terminal domain"/>
    <property type="match status" value="1"/>
</dbReference>
<dbReference type="AlphaFoldDB" id="A0A1K2IPI8"/>
<dbReference type="Pfam" id="PF02754">
    <property type="entry name" value="CCG"/>
    <property type="match status" value="1"/>
</dbReference>
<dbReference type="InterPro" id="IPR004017">
    <property type="entry name" value="Cys_rich_dom"/>
</dbReference>
<dbReference type="InterPro" id="IPR006094">
    <property type="entry name" value="Oxid_FAD_bind_N"/>
</dbReference>
<dbReference type="InterPro" id="IPR004113">
    <property type="entry name" value="FAD-bd_oxidored_4_C"/>
</dbReference>
<dbReference type="PANTHER" id="PTHR11748:SF111">
    <property type="entry name" value="D-LACTATE DEHYDROGENASE, MITOCHONDRIAL-RELATED"/>
    <property type="match status" value="1"/>
</dbReference>
<dbReference type="Pfam" id="PF13183">
    <property type="entry name" value="Fer4_8"/>
    <property type="match status" value="1"/>
</dbReference>
<accession>A0A1K2IPI8</accession>
<dbReference type="GO" id="GO:1903457">
    <property type="term" value="P:lactate catabolic process"/>
    <property type="evidence" value="ECO:0007669"/>
    <property type="project" value="TreeGrafter"/>
</dbReference>
<evidence type="ECO:0000256" key="7">
    <source>
        <dbReference type="ARBA" id="ARBA00023002"/>
    </source>
</evidence>
<evidence type="ECO:0000256" key="10">
    <source>
        <dbReference type="ARBA" id="ARBA00038897"/>
    </source>
</evidence>